<evidence type="ECO:0000313" key="4">
    <source>
        <dbReference type="Proteomes" id="UP000838821"/>
    </source>
</evidence>
<evidence type="ECO:0000256" key="1">
    <source>
        <dbReference type="ARBA" id="ARBA00023235"/>
    </source>
</evidence>
<comment type="function">
    <text evidence="2">Catalyzes the interconversion of methylthioribose-1-phosphate (MTR-1-P) into methylthioribulose-1-phosphate (MTRu-1-P).</text>
</comment>
<feature type="active site" description="Proton donor" evidence="2">
    <location>
        <position position="257"/>
    </location>
</feature>
<keyword evidence="1 2" id="KW-0413">Isomerase</keyword>
<evidence type="ECO:0000256" key="2">
    <source>
        <dbReference type="HAMAP-Rule" id="MF_01678"/>
    </source>
</evidence>
<feature type="binding site" evidence="2">
    <location>
        <begin position="267"/>
        <end position="268"/>
    </location>
    <ligand>
        <name>substrate</name>
    </ligand>
</feature>
<organism evidence="3 4">
    <name type="scientific">Paenibacillus allorhizoplanae</name>
    <dbReference type="NCBI Taxonomy" id="2905648"/>
    <lineage>
        <taxon>Bacteria</taxon>
        <taxon>Bacillati</taxon>
        <taxon>Bacillota</taxon>
        <taxon>Bacilli</taxon>
        <taxon>Bacillales</taxon>
        <taxon>Paenibacillaceae</taxon>
        <taxon>Paenibacillus</taxon>
    </lineage>
</organism>
<dbReference type="Gene3D" id="3.40.50.10470">
    <property type="entry name" value="Translation initiation factor eif-2b, domain 2"/>
    <property type="match status" value="1"/>
</dbReference>
<dbReference type="HAMAP" id="MF_01678">
    <property type="entry name" value="Salvage_MtnA"/>
    <property type="match status" value="1"/>
</dbReference>
<dbReference type="InterPro" id="IPR005251">
    <property type="entry name" value="IF-M1Pi"/>
</dbReference>
<reference evidence="3" key="1">
    <citation type="submission" date="2022-01" db="EMBL/GenBank/DDBJ databases">
        <authorList>
            <person name="Criscuolo A."/>
        </authorList>
    </citation>
    <scope>NUCLEOTIDE SEQUENCE</scope>
    <source>
        <strain evidence="3">CIP111891</strain>
    </source>
</reference>
<comment type="caution">
    <text evidence="3">The sequence shown here is derived from an EMBL/GenBank/DDBJ whole genome shotgun (WGS) entry which is preliminary data.</text>
</comment>
<dbReference type="NCBIfam" id="TIGR00524">
    <property type="entry name" value="eIF-2B_rel"/>
    <property type="match status" value="1"/>
</dbReference>
<dbReference type="NCBIfam" id="TIGR00512">
    <property type="entry name" value="salvage_mtnA"/>
    <property type="match status" value="1"/>
</dbReference>
<feature type="site" description="Transition state stabilizer" evidence="2">
    <location>
        <position position="177"/>
    </location>
</feature>
<comment type="similarity">
    <text evidence="2">Belongs to the EIF-2B alpha/beta/delta subunits family. MtnA subfamily.</text>
</comment>
<dbReference type="SUPFAM" id="SSF100950">
    <property type="entry name" value="NagB/RpiA/CoA transferase-like"/>
    <property type="match status" value="1"/>
</dbReference>
<keyword evidence="2" id="KW-0028">Amino-acid biosynthesis</keyword>
<accession>A0ABM9C0K2</accession>
<keyword evidence="2" id="KW-0486">Methionine biosynthesis</keyword>
<dbReference type="InterPro" id="IPR027363">
    <property type="entry name" value="M1Pi_N"/>
</dbReference>
<dbReference type="GO" id="GO:0016853">
    <property type="term" value="F:isomerase activity"/>
    <property type="evidence" value="ECO:0007669"/>
    <property type="project" value="UniProtKB-KW"/>
</dbReference>
<dbReference type="Gene3D" id="1.20.120.420">
    <property type="entry name" value="translation initiation factor eif-2b, domain 1"/>
    <property type="match status" value="1"/>
</dbReference>
<protein>
    <recommendedName>
        <fullName evidence="2">Methylthioribose-1-phosphate isomerase</fullName>
        <shortName evidence="2">M1Pi</shortName>
        <shortName evidence="2">MTR-1-P isomerase</shortName>
        <ecNumber evidence="2">5.3.1.23</ecNumber>
    </recommendedName>
    <alternativeName>
        <fullName evidence="2">S-methyl-5-thioribose-1-phosphate isomerase</fullName>
    </alternativeName>
</protein>
<dbReference type="EC" id="5.3.1.23" evidence="2"/>
<comment type="catalytic activity">
    <reaction evidence="2">
        <text>5-(methylsulfanyl)-alpha-D-ribose 1-phosphate = 5-(methylsulfanyl)-D-ribulose 1-phosphate</text>
        <dbReference type="Rhea" id="RHEA:19989"/>
        <dbReference type="ChEBI" id="CHEBI:58533"/>
        <dbReference type="ChEBI" id="CHEBI:58548"/>
        <dbReference type="EC" id="5.3.1.23"/>
    </reaction>
</comment>
<dbReference type="InterPro" id="IPR011559">
    <property type="entry name" value="Initiation_fac_2B_a/b/d"/>
</dbReference>
<keyword evidence="4" id="KW-1185">Reference proteome</keyword>
<sequence length="365" mass="39189">MTTTNDVNGSNVSAENDVQGALQSLRWNGQQLDLLDQRLLPEEIVYLPLETPIEVWEAIRHLKVRGAPAIGIAAAYGVYLGIRGVDAAVDGLLEEVQKQADYLATSRPTAVNLFWALDRMRARASSLAAEGVSPDAFKAALLTEAQVIQAEDEDTNRRIGEHALTLFEDGFGVLTHCNAGGLATAKYGTALAPFYLAKEQGLNIKVFADETRPVLQGARLTAFELQQAGVDVTLICDNMAGAVMAKGWIQAVIVGTDRVAANGDVANKIGTYSVAVLAKAHGIPFYVASPLSTIDLNTPTGGDIPIEERHEDEITQGFGKRTAPVGVKVFNPAFDVTPNEYVTAIITEKGIVQAPYGENLRKLFE</sequence>
<feature type="binding site" evidence="2">
    <location>
        <begin position="65"/>
        <end position="67"/>
    </location>
    <ligand>
        <name>substrate</name>
    </ligand>
</feature>
<dbReference type="InterPro" id="IPR037171">
    <property type="entry name" value="NagB/RpiA_transferase-like"/>
</dbReference>
<dbReference type="EMBL" id="CAKMMW010000003">
    <property type="protein sequence ID" value="CAH1200338.1"/>
    <property type="molecule type" value="Genomic_DNA"/>
</dbReference>
<evidence type="ECO:0000313" key="3">
    <source>
        <dbReference type="EMBL" id="CAH1200338.1"/>
    </source>
</evidence>
<comment type="pathway">
    <text evidence="2">Amino-acid biosynthesis; L-methionine biosynthesis via salvage pathway; L-methionine from S-methyl-5-thio-alpha-D-ribose 1-phosphate: step 1/6.</text>
</comment>
<dbReference type="InterPro" id="IPR042529">
    <property type="entry name" value="IF_2B-like_C"/>
</dbReference>
<dbReference type="InterPro" id="IPR000649">
    <property type="entry name" value="IF-2B-related"/>
</dbReference>
<dbReference type="NCBIfam" id="NF004326">
    <property type="entry name" value="PRK05720.1"/>
    <property type="match status" value="1"/>
</dbReference>
<dbReference type="Proteomes" id="UP000838821">
    <property type="component" value="Unassembled WGS sequence"/>
</dbReference>
<name>A0ABM9C0K2_9BACL</name>
<gene>
    <name evidence="3" type="primary">drdI</name>
    <name evidence="2" type="synonym">mtnA</name>
    <name evidence="3" type="ORF">PAECIP111891_01685</name>
</gene>
<proteinExistence type="inferred from homology"/>
<dbReference type="PANTHER" id="PTHR43475:SF1">
    <property type="entry name" value="METHYLTHIORIBOSE-1-PHOSPHATE ISOMERASE"/>
    <property type="match status" value="1"/>
</dbReference>
<dbReference type="PANTHER" id="PTHR43475">
    <property type="entry name" value="METHYLTHIORIBOSE-1-PHOSPHATE ISOMERASE"/>
    <property type="match status" value="1"/>
</dbReference>
<dbReference type="Pfam" id="PF01008">
    <property type="entry name" value="IF-2B"/>
    <property type="match status" value="1"/>
</dbReference>
<dbReference type="RefSeq" id="WP_236286142.1">
    <property type="nucleotide sequence ID" value="NZ_CAKMMW010000003.1"/>
</dbReference>
<feature type="binding site" evidence="2">
    <location>
        <position position="216"/>
    </location>
    <ligand>
        <name>substrate</name>
    </ligand>
</feature>
<feature type="binding site" evidence="2">
    <location>
        <position position="107"/>
    </location>
    <ligand>
        <name>substrate</name>
    </ligand>
</feature>